<sequence length="129" mass="14291">MTDIPPPPDQPPYGWADPETHVHVHFTPEQPQKSRWDFSWIQPAKTLGAIACAWVPANIWAATLNDVHREQAASGAWVMGGFALTVTVIRFVQYRGFFNRFCVWAAVLGMVLVLPVFTAVVDVMTGGGR</sequence>
<accession>A0A6I6N1W0</accession>
<dbReference type="AlphaFoldDB" id="A0A6I6N1W0"/>
<gene>
    <name evidence="2" type="ORF">GQF42_16030</name>
</gene>
<evidence type="ECO:0000313" key="2">
    <source>
        <dbReference type="EMBL" id="QHA04599.1"/>
    </source>
</evidence>
<keyword evidence="1" id="KW-0812">Transmembrane</keyword>
<keyword evidence="1" id="KW-0472">Membrane</keyword>
<keyword evidence="1" id="KW-1133">Transmembrane helix</keyword>
<evidence type="ECO:0000256" key="1">
    <source>
        <dbReference type="SAM" id="Phobius"/>
    </source>
</evidence>
<feature type="transmembrane region" description="Helical" evidence="1">
    <location>
        <begin position="101"/>
        <end position="121"/>
    </location>
</feature>
<reference evidence="2 3" key="1">
    <citation type="submission" date="2019-12" db="EMBL/GenBank/DDBJ databases">
        <title>Streptomyces sp. strain T44 isolated from rhizosphere soil of Broussonetia papyrifera.</title>
        <authorList>
            <person name="Mo P."/>
        </authorList>
    </citation>
    <scope>NUCLEOTIDE SEQUENCE [LARGE SCALE GENOMIC DNA]</scope>
    <source>
        <strain evidence="2 3">T44</strain>
    </source>
</reference>
<evidence type="ECO:0000313" key="3">
    <source>
        <dbReference type="Proteomes" id="UP000436138"/>
    </source>
</evidence>
<name>A0A6I6N1W0_9ACTN</name>
<keyword evidence="3" id="KW-1185">Reference proteome</keyword>
<dbReference type="RefSeq" id="WP_158920452.1">
    <property type="nucleotide sequence ID" value="NZ_CP047020.1"/>
</dbReference>
<dbReference type="EMBL" id="CP047020">
    <property type="protein sequence ID" value="QHA04599.1"/>
    <property type="molecule type" value="Genomic_DNA"/>
</dbReference>
<protein>
    <submittedName>
        <fullName evidence="2">Uncharacterized protein</fullName>
    </submittedName>
</protein>
<organism evidence="2 3">
    <name type="scientific">Streptomyces broussonetiae</name>
    <dbReference type="NCBI Taxonomy" id="2686304"/>
    <lineage>
        <taxon>Bacteria</taxon>
        <taxon>Bacillati</taxon>
        <taxon>Actinomycetota</taxon>
        <taxon>Actinomycetes</taxon>
        <taxon>Kitasatosporales</taxon>
        <taxon>Streptomycetaceae</taxon>
        <taxon>Streptomyces</taxon>
    </lineage>
</organism>
<dbReference type="Proteomes" id="UP000436138">
    <property type="component" value="Chromosome"/>
</dbReference>
<feature type="transmembrane region" description="Helical" evidence="1">
    <location>
        <begin position="74"/>
        <end position="92"/>
    </location>
</feature>
<proteinExistence type="predicted"/>
<dbReference type="KEGG" id="sbro:GQF42_16030"/>